<comment type="caution">
    <text evidence="9">The sequence shown here is derived from an EMBL/GenBank/DDBJ whole genome shotgun (WGS) entry which is preliminary data.</text>
</comment>
<evidence type="ECO:0000256" key="1">
    <source>
        <dbReference type="ARBA" id="ARBA00003198"/>
    </source>
</evidence>
<dbReference type="GO" id="GO:0009941">
    <property type="term" value="C:chloroplast envelope"/>
    <property type="evidence" value="ECO:0007669"/>
    <property type="project" value="UniProtKB-SubCell"/>
</dbReference>
<feature type="transmembrane region" description="Helical" evidence="8">
    <location>
        <begin position="297"/>
        <end position="322"/>
    </location>
</feature>
<evidence type="ECO:0000256" key="5">
    <source>
        <dbReference type="ARBA" id="ARBA00022692"/>
    </source>
</evidence>
<dbReference type="PANTHER" id="PTHR10361:SF28">
    <property type="entry name" value="P3 PROTEIN-RELATED"/>
    <property type="match status" value="1"/>
</dbReference>
<reference evidence="9 10" key="1">
    <citation type="journal article" date="2014" name="Agronomy (Basel)">
        <title>A Draft Genome Sequence for Ensete ventricosum, the Drought-Tolerant Tree Against Hunger.</title>
        <authorList>
            <person name="Harrison J."/>
            <person name="Moore K.A."/>
            <person name="Paszkiewicz K."/>
            <person name="Jones T."/>
            <person name="Grant M."/>
            <person name="Ambacheew D."/>
            <person name="Muzemil S."/>
            <person name="Studholme D.J."/>
        </authorList>
    </citation>
    <scope>NUCLEOTIDE SEQUENCE [LARGE SCALE GENOMIC DNA]</scope>
</reference>
<evidence type="ECO:0000256" key="7">
    <source>
        <dbReference type="ARBA" id="ARBA00023136"/>
    </source>
</evidence>
<dbReference type="InterPro" id="IPR004710">
    <property type="entry name" value="Bilac:Na_transpt"/>
</dbReference>
<keyword evidence="6 8" id="KW-1133">Transmembrane helix</keyword>
<dbReference type="InterPro" id="IPR002657">
    <property type="entry name" value="BilAc:Na_symport/Acr3"/>
</dbReference>
<keyword evidence="5 8" id="KW-0812">Transmembrane</keyword>
<feature type="transmembrane region" description="Helical" evidence="8">
    <location>
        <begin position="239"/>
        <end position="260"/>
    </location>
</feature>
<dbReference type="AlphaFoldDB" id="A0A426ZHY9"/>
<comment type="subcellular location">
    <subcellularLocation>
        <location evidence="3">Membrane</location>
        <topology evidence="3">Multi-pass membrane protein</topology>
    </subcellularLocation>
    <subcellularLocation>
        <location evidence="2">Plastid</location>
        <location evidence="2">Chloroplast envelope</location>
    </subcellularLocation>
</comment>
<keyword evidence="7 8" id="KW-0472">Membrane</keyword>
<evidence type="ECO:0000256" key="6">
    <source>
        <dbReference type="ARBA" id="ARBA00022989"/>
    </source>
</evidence>
<comment type="function">
    <text evidence="1">May function as sodium-coupled metabolite transporter across the chloroplast envelope.</text>
</comment>
<evidence type="ECO:0000256" key="4">
    <source>
        <dbReference type="ARBA" id="ARBA00006528"/>
    </source>
</evidence>
<accession>A0A426ZHY9</accession>
<dbReference type="InterPro" id="IPR038770">
    <property type="entry name" value="Na+/solute_symporter_sf"/>
</dbReference>
<sequence>MSSKGNKPLISAGDSQRGSKTAIFTISLGLGKQARAGGETTMTILRSPPSAALAPPQRRTVRPFYTNPSVLLSRRPIAIFTRPCGSGALRPGDVDERGLEECRRGSTTAAAVKRLLAPARAASNPLAAGGDDGENERSLREVIVRAGEVLSMAFPLWVGSACVLALWKPSSFLWAHKNWQILGLTLTMLGMGMTLTLQDLRGALLMPKELAAGFVLQYTIMTPFLTSKLAGQFVAVDPVGLFMSTVQVVLAPVLLGALLNQYCSSAVKFVSPLMPLVAVGSVAVLCGSAIAQNASAILSSGLQVVISVCCLHGSGFFFGYVLSRMLGIDVSSSRTVSIEVGMQHLPGSLWQYISWNLADDSHQ</sequence>
<evidence type="ECO:0000313" key="9">
    <source>
        <dbReference type="EMBL" id="RRT63599.1"/>
    </source>
</evidence>
<dbReference type="GO" id="GO:0016020">
    <property type="term" value="C:membrane"/>
    <property type="evidence" value="ECO:0007669"/>
    <property type="project" value="UniProtKB-SubCell"/>
</dbReference>
<name>A0A426ZHY9_ENSVE</name>
<comment type="similarity">
    <text evidence="4">Belongs to the bile acid:sodium symporter (BASS) (TC 2.A.28) family.</text>
</comment>
<proteinExistence type="inferred from homology"/>
<dbReference type="EMBL" id="AMZH03006535">
    <property type="protein sequence ID" value="RRT63599.1"/>
    <property type="molecule type" value="Genomic_DNA"/>
</dbReference>
<dbReference type="Pfam" id="PF01758">
    <property type="entry name" value="SBF"/>
    <property type="match status" value="1"/>
</dbReference>
<protein>
    <submittedName>
        <fullName evidence="9">Uncharacterized protein</fullName>
    </submittedName>
</protein>
<gene>
    <name evidence="9" type="ORF">B296_00032259</name>
</gene>
<feature type="transmembrane region" description="Helical" evidence="8">
    <location>
        <begin position="272"/>
        <end position="291"/>
    </location>
</feature>
<evidence type="ECO:0000256" key="3">
    <source>
        <dbReference type="ARBA" id="ARBA00004141"/>
    </source>
</evidence>
<dbReference type="Gene3D" id="1.20.1530.20">
    <property type="match status" value="2"/>
</dbReference>
<evidence type="ECO:0000256" key="2">
    <source>
        <dbReference type="ARBA" id="ARBA00004119"/>
    </source>
</evidence>
<dbReference type="PANTHER" id="PTHR10361">
    <property type="entry name" value="SODIUM-BILE ACID COTRANSPORTER"/>
    <property type="match status" value="1"/>
</dbReference>
<organism evidence="9 10">
    <name type="scientific">Ensete ventricosum</name>
    <name type="common">Abyssinian banana</name>
    <name type="synonym">Musa ensete</name>
    <dbReference type="NCBI Taxonomy" id="4639"/>
    <lineage>
        <taxon>Eukaryota</taxon>
        <taxon>Viridiplantae</taxon>
        <taxon>Streptophyta</taxon>
        <taxon>Embryophyta</taxon>
        <taxon>Tracheophyta</taxon>
        <taxon>Spermatophyta</taxon>
        <taxon>Magnoliopsida</taxon>
        <taxon>Liliopsida</taxon>
        <taxon>Zingiberales</taxon>
        <taxon>Musaceae</taxon>
        <taxon>Ensete</taxon>
    </lineage>
</organism>
<evidence type="ECO:0000256" key="8">
    <source>
        <dbReference type="SAM" id="Phobius"/>
    </source>
</evidence>
<dbReference type="Proteomes" id="UP000287651">
    <property type="component" value="Unassembled WGS sequence"/>
</dbReference>
<evidence type="ECO:0000313" key="10">
    <source>
        <dbReference type="Proteomes" id="UP000287651"/>
    </source>
</evidence>